<evidence type="ECO:0000313" key="1">
    <source>
        <dbReference type="EMBL" id="KAA2219337.1"/>
    </source>
</evidence>
<dbReference type="EMBL" id="VUOE01000001">
    <property type="protein sequence ID" value="KAA2219337.1"/>
    <property type="molecule type" value="Genomic_DNA"/>
</dbReference>
<dbReference type="Proteomes" id="UP000323188">
    <property type="component" value="Unassembled WGS sequence"/>
</dbReference>
<name>A0A5B2TYA2_9FLAO</name>
<comment type="caution">
    <text evidence="1">The sequence shown here is derived from an EMBL/GenBank/DDBJ whole genome shotgun (WGS) entry which is preliminary data.</text>
</comment>
<sequence length="238" mass="28519">MTRIKQKKIERYILDEFLKYTMLKTTIVDIDEMETPDFILTCPNKKISVEHTKYLNSKLKKIEEFRKEVLNGAENKFKKNNNEALNVYFHYTQQKMDVKTYSKSYFVDLLHDTVYDIYAVNKDRKFYVSTKRNKIENEYFNKISVSNDTDNSLWQWIGAHRVEFADIKEIQKIIDRKSKLVNAYENLVDEKWLLIEAGKGHKSSSFRFDQLVRKSISIKCFDKVYLFDSTSREFFLLD</sequence>
<evidence type="ECO:0000313" key="2">
    <source>
        <dbReference type="Proteomes" id="UP000323188"/>
    </source>
</evidence>
<proteinExistence type="predicted"/>
<organism evidence="1 2">
    <name type="scientific">Maribacter flavus</name>
    <dbReference type="NCBI Taxonomy" id="1658664"/>
    <lineage>
        <taxon>Bacteria</taxon>
        <taxon>Pseudomonadati</taxon>
        <taxon>Bacteroidota</taxon>
        <taxon>Flavobacteriia</taxon>
        <taxon>Flavobacteriales</taxon>
        <taxon>Flavobacteriaceae</taxon>
        <taxon>Maribacter</taxon>
    </lineage>
</organism>
<accession>A0A5B2TYA2</accession>
<reference evidence="1 2" key="1">
    <citation type="submission" date="2019-09" db="EMBL/GenBank/DDBJ databases">
        <authorList>
            <person name="Khan S.A."/>
            <person name="Jeon C.O."/>
            <person name="Chun B.H."/>
            <person name="Jeong S.E."/>
        </authorList>
    </citation>
    <scope>NUCLEOTIDE SEQUENCE [LARGE SCALE GENOMIC DNA]</scope>
    <source>
        <strain evidence="1 2">KCTC 42508</strain>
    </source>
</reference>
<gene>
    <name evidence="1" type="ORF">F0361_06955</name>
</gene>
<protein>
    <submittedName>
        <fullName evidence="1">Uncharacterized protein</fullName>
    </submittedName>
</protein>
<dbReference type="RefSeq" id="WP_154917787.1">
    <property type="nucleotide sequence ID" value="NZ_VUOE01000001.1"/>
</dbReference>
<dbReference type="AlphaFoldDB" id="A0A5B2TYA2"/>